<protein>
    <submittedName>
        <fullName evidence="1">Uncharacterized protein</fullName>
    </submittedName>
</protein>
<evidence type="ECO:0000313" key="2">
    <source>
        <dbReference type="Proteomes" id="UP000235145"/>
    </source>
</evidence>
<sequence>MSHRCPPSLLSLAIDAALFNLHNISDLSFLPEHILIDLFLRTLKAGKLNPRILKVFVATGNEEILSMIRALNIQLVLTPILPTRCSDKF</sequence>
<comment type="caution">
    <text evidence="1">The sequence shown here is derived from an EMBL/GenBank/DDBJ whole genome shotgun (WGS) entry which is preliminary data.</text>
</comment>
<dbReference type="EMBL" id="NBSK02000002">
    <property type="protein sequence ID" value="KAJ0223609.1"/>
    <property type="molecule type" value="Genomic_DNA"/>
</dbReference>
<keyword evidence="2" id="KW-1185">Reference proteome</keyword>
<dbReference type="OrthoDB" id="1845870at2759"/>
<name>A0A9R1XVW9_LACSA</name>
<accession>A0A9R1XVW9</accession>
<reference evidence="1 2" key="1">
    <citation type="journal article" date="2017" name="Nat. Commun.">
        <title>Genome assembly with in vitro proximity ligation data and whole-genome triplication in lettuce.</title>
        <authorList>
            <person name="Reyes-Chin-Wo S."/>
            <person name="Wang Z."/>
            <person name="Yang X."/>
            <person name="Kozik A."/>
            <person name="Arikit S."/>
            <person name="Song C."/>
            <person name="Xia L."/>
            <person name="Froenicke L."/>
            <person name="Lavelle D.O."/>
            <person name="Truco M.J."/>
            <person name="Xia R."/>
            <person name="Zhu S."/>
            <person name="Xu C."/>
            <person name="Xu H."/>
            <person name="Xu X."/>
            <person name="Cox K."/>
            <person name="Korf I."/>
            <person name="Meyers B.C."/>
            <person name="Michelmore R.W."/>
        </authorList>
    </citation>
    <scope>NUCLEOTIDE SEQUENCE [LARGE SCALE GENOMIC DNA]</scope>
    <source>
        <strain evidence="2">cv. Salinas</strain>
        <tissue evidence="1">Seedlings</tissue>
    </source>
</reference>
<dbReference type="Gramene" id="rna-gnl|WGS:NBSK|LSAT_2X16521_mrna">
    <property type="protein sequence ID" value="cds-PLY96994.1"/>
    <property type="gene ID" value="gene-LSAT_2X16521"/>
</dbReference>
<dbReference type="Proteomes" id="UP000235145">
    <property type="component" value="Unassembled WGS sequence"/>
</dbReference>
<evidence type="ECO:0000313" key="1">
    <source>
        <dbReference type="EMBL" id="KAJ0223609.1"/>
    </source>
</evidence>
<proteinExistence type="predicted"/>
<organism evidence="1 2">
    <name type="scientific">Lactuca sativa</name>
    <name type="common">Garden lettuce</name>
    <dbReference type="NCBI Taxonomy" id="4236"/>
    <lineage>
        <taxon>Eukaryota</taxon>
        <taxon>Viridiplantae</taxon>
        <taxon>Streptophyta</taxon>
        <taxon>Embryophyta</taxon>
        <taxon>Tracheophyta</taxon>
        <taxon>Spermatophyta</taxon>
        <taxon>Magnoliopsida</taxon>
        <taxon>eudicotyledons</taxon>
        <taxon>Gunneridae</taxon>
        <taxon>Pentapetalae</taxon>
        <taxon>asterids</taxon>
        <taxon>campanulids</taxon>
        <taxon>Asterales</taxon>
        <taxon>Asteraceae</taxon>
        <taxon>Cichorioideae</taxon>
        <taxon>Cichorieae</taxon>
        <taxon>Lactucinae</taxon>
        <taxon>Lactuca</taxon>
    </lineage>
</organism>
<dbReference type="AlphaFoldDB" id="A0A9R1XVW9"/>
<gene>
    <name evidence="1" type="ORF">LSAT_V11C200056750</name>
</gene>